<dbReference type="GO" id="GO:0000976">
    <property type="term" value="F:transcription cis-regulatory region binding"/>
    <property type="evidence" value="ECO:0007669"/>
    <property type="project" value="TreeGrafter"/>
</dbReference>
<feature type="region of interest" description="Disordered" evidence="3">
    <location>
        <begin position="1"/>
        <end position="33"/>
    </location>
</feature>
<evidence type="ECO:0000313" key="5">
    <source>
        <dbReference type="EMBL" id="AJD49669.1"/>
    </source>
</evidence>
<dbReference type="STRING" id="391936.S7S_16285"/>
<keyword evidence="1 2" id="KW-0238">DNA-binding</keyword>
<feature type="DNA-binding region" description="H-T-H motif" evidence="2">
    <location>
        <begin position="56"/>
        <end position="75"/>
    </location>
</feature>
<dbReference type="PANTHER" id="PTHR30055">
    <property type="entry name" value="HTH-TYPE TRANSCRIPTIONAL REGULATOR RUTR"/>
    <property type="match status" value="1"/>
</dbReference>
<dbReference type="SUPFAM" id="SSF46689">
    <property type="entry name" value="Homeodomain-like"/>
    <property type="match status" value="1"/>
</dbReference>
<dbReference type="HOGENOM" id="CLU_069356_18_2_6"/>
<dbReference type="EMBL" id="CP004387">
    <property type="protein sequence ID" value="AJD49669.1"/>
    <property type="molecule type" value="Genomic_DNA"/>
</dbReference>
<evidence type="ECO:0000256" key="1">
    <source>
        <dbReference type="ARBA" id="ARBA00023125"/>
    </source>
</evidence>
<dbReference type="PANTHER" id="PTHR30055:SF223">
    <property type="entry name" value="HTH-TYPE TRANSCRIPTIONAL REGULATOR UIDR"/>
    <property type="match status" value="1"/>
</dbReference>
<feature type="compositionally biased region" description="Low complexity" evidence="3">
    <location>
        <begin position="11"/>
        <end position="22"/>
    </location>
</feature>
<proteinExistence type="predicted"/>
<dbReference type="PROSITE" id="PS50977">
    <property type="entry name" value="HTH_TETR_2"/>
    <property type="match status" value="1"/>
</dbReference>
<dbReference type="InterPro" id="IPR009057">
    <property type="entry name" value="Homeodomain-like_sf"/>
</dbReference>
<gene>
    <name evidence="5" type="ORF">S7S_16285</name>
</gene>
<dbReference type="GO" id="GO:0003700">
    <property type="term" value="F:DNA-binding transcription factor activity"/>
    <property type="evidence" value="ECO:0007669"/>
    <property type="project" value="TreeGrafter"/>
</dbReference>
<name>A0A0B4XMQ7_9GAMM</name>
<evidence type="ECO:0000259" key="4">
    <source>
        <dbReference type="PROSITE" id="PS50977"/>
    </source>
</evidence>
<dbReference type="InterPro" id="IPR001647">
    <property type="entry name" value="HTH_TetR"/>
</dbReference>
<evidence type="ECO:0000256" key="3">
    <source>
        <dbReference type="SAM" id="MobiDB-lite"/>
    </source>
</evidence>
<reference evidence="5 6" key="1">
    <citation type="journal article" date="2012" name="J. Bacteriol.">
        <title>Genome sequence of an alkane-degrading bacterium, Alcanivorax pacificus type strain W11-5, isolated from deep sea sediment.</title>
        <authorList>
            <person name="Lai Q."/>
            <person name="Shao Z."/>
        </authorList>
    </citation>
    <scope>NUCLEOTIDE SEQUENCE [LARGE SCALE GENOMIC DNA]</scope>
    <source>
        <strain evidence="5 6">W11-5</strain>
    </source>
</reference>
<accession>A0A0B4XMQ7</accession>
<dbReference type="InterPro" id="IPR050109">
    <property type="entry name" value="HTH-type_TetR-like_transc_reg"/>
</dbReference>
<dbReference type="PRINTS" id="PR00455">
    <property type="entry name" value="HTHTETR"/>
</dbReference>
<evidence type="ECO:0000256" key="2">
    <source>
        <dbReference type="PROSITE-ProRule" id="PRU00335"/>
    </source>
</evidence>
<sequence>MSSRRKEVAPDDAGAGKAAAARPARRTQAERSEAMRQRLLDATLQCLAEDGYAGTTVSRVIETARVSRGAPVHHFPSKNAMIAAAAEQLIRKVYVQLGQAIARLEASDERLHDLIYACWKELFLRSEHKALNELLLASQRDPELASILRRLWTACYHSLGDGANHYLQARGPDDDVRQLMVLTQWLLRGMALDLPLVENEGLLDHYLRLWSRLLAMHLQARPGVEGPPPRPAFWDSQIVEGPER</sequence>
<dbReference type="Gene3D" id="1.10.357.10">
    <property type="entry name" value="Tetracycline Repressor, domain 2"/>
    <property type="match status" value="1"/>
</dbReference>
<evidence type="ECO:0000313" key="6">
    <source>
        <dbReference type="Proteomes" id="UP000006764"/>
    </source>
</evidence>
<dbReference type="Proteomes" id="UP000006764">
    <property type="component" value="Chromosome"/>
</dbReference>
<feature type="domain" description="HTH tetR-type" evidence="4">
    <location>
        <begin position="33"/>
        <end position="93"/>
    </location>
</feature>
<protein>
    <submittedName>
        <fullName evidence="5">Transcriptional regulator</fullName>
    </submittedName>
</protein>
<organism evidence="5 6">
    <name type="scientific">Isoalcanivorax pacificus W11-5</name>
    <dbReference type="NCBI Taxonomy" id="391936"/>
    <lineage>
        <taxon>Bacteria</taxon>
        <taxon>Pseudomonadati</taxon>
        <taxon>Pseudomonadota</taxon>
        <taxon>Gammaproteobacteria</taxon>
        <taxon>Oceanospirillales</taxon>
        <taxon>Alcanivoracaceae</taxon>
        <taxon>Isoalcanivorax</taxon>
    </lineage>
</organism>
<keyword evidence="6" id="KW-1185">Reference proteome</keyword>
<dbReference type="AlphaFoldDB" id="A0A0B4XMQ7"/>
<dbReference type="Pfam" id="PF00440">
    <property type="entry name" value="TetR_N"/>
    <property type="match status" value="1"/>
</dbReference>
<dbReference type="RefSeq" id="WP_008733235.1">
    <property type="nucleotide sequence ID" value="NZ_CP004387.1"/>
</dbReference>
<dbReference type="KEGG" id="apac:S7S_16285"/>